<dbReference type="EC" id="4.1.1.65" evidence="12"/>
<comment type="function">
    <text evidence="12">Catalyzes the formation of phosphatidylethanolamine (PtdEtn) from phosphatidylserine (PtdSer).</text>
</comment>
<dbReference type="Pfam" id="PF02666">
    <property type="entry name" value="PS_Dcarbxylase"/>
    <property type="match status" value="1"/>
</dbReference>
<comment type="pathway">
    <text evidence="12">Phospholipid metabolism; phosphatidylethanolamine biosynthesis; phosphatidylethanolamine from CDP-diacylglycerol: step 2/2.</text>
</comment>
<comment type="caution">
    <text evidence="13">The sequence shown here is derived from an EMBL/GenBank/DDBJ whole genome shotgun (WGS) entry which is preliminary data.</text>
</comment>
<comment type="cofactor">
    <cofactor evidence="12">
        <name>pyruvate</name>
        <dbReference type="ChEBI" id="CHEBI:15361"/>
    </cofactor>
    <text evidence="12">Binds 1 pyruvoyl group covalently per subunit.</text>
</comment>
<feature type="chain" id="PRO_5023565156" description="Phosphatidylserine decarboxylase beta chain" evidence="12">
    <location>
        <begin position="1"/>
        <end position="249"/>
    </location>
</feature>
<feature type="active site" description="Charge relay system; for autoendoproteolytic cleavage activity" evidence="12">
    <location>
        <position position="87"/>
    </location>
</feature>
<keyword evidence="7 12" id="KW-0865">Zymogen</keyword>
<evidence type="ECO:0000313" key="14">
    <source>
        <dbReference type="Proteomes" id="UP000218767"/>
    </source>
</evidence>
<sequence length="287" mass="31319">MSRLFILFQYLLPHHLLSRGVGILAQNHLLRKLFIRTFIKRYKVDLSQAKIQEVGQFENFNAFFTRELQSDARPLANAVGAIVCPADGTVSQLGNIAGGNLLQAKGRHYSCKSLLAGDAQTAELFQEGKFATIYLSPRDYHRVHMPMAGVLKKTIYVPGKLFSVNQTTAESVPNLFARNERLICLFDTEVGPMAVILVGAMIVAGIDTVWAGEVCPTSGKREIIETDYANQAPAVELPLGGELGRFRLGSTTIVLFPHGTVKFESSLEATSSVAMGQLLGQVASAHE</sequence>
<keyword evidence="4 12" id="KW-0210">Decarboxylase</keyword>
<evidence type="ECO:0000256" key="4">
    <source>
        <dbReference type="ARBA" id="ARBA00022793"/>
    </source>
</evidence>
<evidence type="ECO:0000256" key="8">
    <source>
        <dbReference type="ARBA" id="ARBA00023209"/>
    </source>
</evidence>
<feature type="chain" id="PRO_5023565157" description="Phosphatidylserine decarboxylase alpha chain" evidence="12">
    <location>
        <begin position="250"/>
        <end position="287"/>
    </location>
</feature>
<proteinExistence type="inferred from homology"/>
<feature type="active site" description="Charge relay system; for autoendoproteolytic cleavage activity" evidence="12">
    <location>
        <position position="250"/>
    </location>
</feature>
<comment type="similarity">
    <text evidence="12">Belongs to the phosphatidylserine decarboxylase family. PSD-B subfamily. Prokaryotic type I sub-subfamily.</text>
</comment>
<evidence type="ECO:0000256" key="11">
    <source>
        <dbReference type="ARBA" id="ARBA00023317"/>
    </source>
</evidence>
<feature type="active site" description="Schiff-base intermediate with substrate; via pyruvic acid; for decarboxylase activity" evidence="12">
    <location>
        <position position="250"/>
    </location>
</feature>
<organism evidence="13 14">
    <name type="scientific">SAR86 cluster bacterium</name>
    <dbReference type="NCBI Taxonomy" id="2030880"/>
    <lineage>
        <taxon>Bacteria</taxon>
        <taxon>Pseudomonadati</taxon>
        <taxon>Pseudomonadota</taxon>
        <taxon>Gammaproteobacteria</taxon>
        <taxon>SAR86 cluster</taxon>
    </lineage>
</organism>
<dbReference type="EMBL" id="NVUL01000062">
    <property type="protein sequence ID" value="PCI76101.1"/>
    <property type="molecule type" value="Genomic_DNA"/>
</dbReference>
<dbReference type="PANTHER" id="PTHR10067">
    <property type="entry name" value="PHOSPHATIDYLSERINE DECARBOXYLASE"/>
    <property type="match status" value="1"/>
</dbReference>
<dbReference type="NCBIfam" id="TIGR00163">
    <property type="entry name" value="PS_decarb"/>
    <property type="match status" value="1"/>
</dbReference>
<dbReference type="UniPathway" id="UPA00558">
    <property type="reaction ID" value="UER00616"/>
</dbReference>
<evidence type="ECO:0000313" key="13">
    <source>
        <dbReference type="EMBL" id="PCI76101.1"/>
    </source>
</evidence>
<protein>
    <recommendedName>
        <fullName evidence="12">Phosphatidylserine decarboxylase proenzyme</fullName>
        <ecNumber evidence="12">4.1.1.65</ecNumber>
    </recommendedName>
    <component>
        <recommendedName>
            <fullName evidence="12">Phosphatidylserine decarboxylase alpha chain</fullName>
        </recommendedName>
    </component>
    <component>
        <recommendedName>
            <fullName evidence="12">Phosphatidylserine decarboxylase beta chain</fullName>
        </recommendedName>
    </component>
</protein>
<evidence type="ECO:0000256" key="10">
    <source>
        <dbReference type="ARBA" id="ARBA00023264"/>
    </source>
</evidence>
<dbReference type="InterPro" id="IPR033177">
    <property type="entry name" value="PSD-B"/>
</dbReference>
<name>A0A2A4X197_9GAMM</name>
<keyword evidence="11 12" id="KW-0670">Pyruvate</keyword>
<dbReference type="InterPro" id="IPR033178">
    <property type="entry name" value="PSD_type1_pro"/>
</dbReference>
<dbReference type="PANTHER" id="PTHR10067:SF6">
    <property type="entry name" value="PHOSPHATIDYLSERINE DECARBOXYLASE PROENZYME, MITOCHONDRIAL"/>
    <property type="match status" value="1"/>
</dbReference>
<feature type="active site" description="Charge relay system; for autoendoproteolytic cleavage activity" evidence="12">
    <location>
        <position position="144"/>
    </location>
</feature>
<comment type="subunit">
    <text evidence="12">Heterodimer of a large membrane-associated beta subunit and a small pyruvoyl-containing alpha subunit.</text>
</comment>
<comment type="PTM">
    <text evidence="12">Is synthesized initially as an inactive proenzyme. Formation of the active enzyme involves a self-maturation process in which the active site pyruvoyl group is generated from an internal serine residue via an autocatalytic post-translational modification. Two non-identical subunits are generated from the proenzyme in this reaction, and the pyruvate is formed at the N-terminus of the alpha chain, which is derived from the carboxyl end of the proenzyme. The autoendoproteolytic cleavage occurs by a canonical serine protease mechanism, in which the side chain hydroxyl group of the serine supplies its oxygen atom to form the C-terminus of the beta chain, while the remainder of the serine residue undergoes an oxidative deamination to produce ammonia and the pyruvoyl prosthetic group on the alpha chain. During this reaction, the Ser that is part of the protease active site of the proenzyme becomes the pyruvoyl prosthetic group, which constitutes an essential element of the active site of the mature decarboxylase.</text>
</comment>
<evidence type="ECO:0000256" key="9">
    <source>
        <dbReference type="ARBA" id="ARBA00023239"/>
    </source>
</evidence>
<dbReference type="AlphaFoldDB" id="A0A2A4X197"/>
<keyword evidence="8 12" id="KW-0594">Phospholipid biosynthesis</keyword>
<evidence type="ECO:0000256" key="1">
    <source>
        <dbReference type="ARBA" id="ARBA00005189"/>
    </source>
</evidence>
<evidence type="ECO:0000256" key="2">
    <source>
        <dbReference type="ARBA" id="ARBA00022475"/>
    </source>
</evidence>
<keyword evidence="5 12" id="KW-0443">Lipid metabolism</keyword>
<comment type="pathway">
    <text evidence="1">Lipid metabolism.</text>
</comment>
<gene>
    <name evidence="12 13" type="primary">psd</name>
    <name evidence="13" type="ORF">COB20_11445</name>
</gene>
<evidence type="ECO:0000256" key="3">
    <source>
        <dbReference type="ARBA" id="ARBA00022516"/>
    </source>
</evidence>
<dbReference type="InterPro" id="IPR003817">
    <property type="entry name" value="PS_Dcarbxylase"/>
</dbReference>
<dbReference type="Proteomes" id="UP000218767">
    <property type="component" value="Unassembled WGS sequence"/>
</dbReference>
<evidence type="ECO:0000256" key="5">
    <source>
        <dbReference type="ARBA" id="ARBA00023098"/>
    </source>
</evidence>
<evidence type="ECO:0000256" key="7">
    <source>
        <dbReference type="ARBA" id="ARBA00023145"/>
    </source>
</evidence>
<keyword evidence="9 12" id="KW-0456">Lyase</keyword>
<keyword evidence="6 12" id="KW-0472">Membrane</keyword>
<evidence type="ECO:0000256" key="6">
    <source>
        <dbReference type="ARBA" id="ARBA00023136"/>
    </source>
</evidence>
<keyword evidence="2 12" id="KW-1003">Cell membrane</keyword>
<reference evidence="14" key="1">
    <citation type="submission" date="2017-08" db="EMBL/GenBank/DDBJ databases">
        <title>A dynamic microbial community with high functional redundancy inhabits the cold, oxic subseafloor aquifer.</title>
        <authorList>
            <person name="Tully B.J."/>
            <person name="Wheat C.G."/>
            <person name="Glazer B.T."/>
            <person name="Huber J.A."/>
        </authorList>
    </citation>
    <scope>NUCLEOTIDE SEQUENCE [LARGE SCALE GENOMIC DNA]</scope>
</reference>
<comment type="subcellular location">
    <subcellularLocation>
        <location evidence="12">Cell membrane</location>
        <topology evidence="12">Peripheral membrane protein</topology>
    </subcellularLocation>
</comment>
<accession>A0A2A4X197</accession>
<feature type="modified residue" description="Pyruvic acid (Ser); by autocatalysis" evidence="12">
    <location>
        <position position="250"/>
    </location>
</feature>
<dbReference type="GO" id="GO:0004609">
    <property type="term" value="F:phosphatidylserine decarboxylase activity"/>
    <property type="evidence" value="ECO:0007669"/>
    <property type="project" value="UniProtKB-UniRule"/>
</dbReference>
<dbReference type="HAMAP" id="MF_00662">
    <property type="entry name" value="PS_decarb_PSD_B_type1"/>
    <property type="match status" value="1"/>
</dbReference>
<comment type="catalytic activity">
    <reaction evidence="12">
        <text>a 1,2-diacyl-sn-glycero-3-phospho-L-serine + H(+) = a 1,2-diacyl-sn-glycero-3-phosphoethanolamine + CO2</text>
        <dbReference type="Rhea" id="RHEA:20828"/>
        <dbReference type="ChEBI" id="CHEBI:15378"/>
        <dbReference type="ChEBI" id="CHEBI:16526"/>
        <dbReference type="ChEBI" id="CHEBI:57262"/>
        <dbReference type="ChEBI" id="CHEBI:64612"/>
        <dbReference type="EC" id="4.1.1.65"/>
    </reaction>
</comment>
<dbReference type="GO" id="GO:0006646">
    <property type="term" value="P:phosphatidylethanolamine biosynthetic process"/>
    <property type="evidence" value="ECO:0007669"/>
    <property type="project" value="UniProtKB-UniRule"/>
</dbReference>
<feature type="site" description="Cleavage (non-hydrolytic); by autocatalysis" evidence="12">
    <location>
        <begin position="249"/>
        <end position="250"/>
    </location>
</feature>
<keyword evidence="3 12" id="KW-0444">Lipid biosynthesis</keyword>
<keyword evidence="10 12" id="KW-1208">Phospholipid metabolism</keyword>
<dbReference type="GO" id="GO:0005886">
    <property type="term" value="C:plasma membrane"/>
    <property type="evidence" value="ECO:0007669"/>
    <property type="project" value="UniProtKB-SubCell"/>
</dbReference>
<evidence type="ECO:0000256" key="12">
    <source>
        <dbReference type="HAMAP-Rule" id="MF_00662"/>
    </source>
</evidence>